<name>A0A0K8J4H4_9FIRM</name>
<reference evidence="2" key="1">
    <citation type="submission" date="2015-09" db="EMBL/GenBank/DDBJ databases">
        <authorList>
            <person name="Wibberg D."/>
        </authorList>
    </citation>
    <scope>NUCLEOTIDE SEQUENCE [LARGE SCALE GENOMIC DNA]</scope>
    <source>
        <strain evidence="2">SD1D</strain>
    </source>
</reference>
<dbReference type="EMBL" id="LN879430">
    <property type="protein sequence ID" value="CUH92208.1"/>
    <property type="molecule type" value="Genomic_DNA"/>
</dbReference>
<accession>A0A0K8J4H4</accession>
<organism evidence="1 2">
    <name type="scientific">Herbinix luporum</name>
    <dbReference type="NCBI Taxonomy" id="1679721"/>
    <lineage>
        <taxon>Bacteria</taxon>
        <taxon>Bacillati</taxon>
        <taxon>Bacillota</taxon>
        <taxon>Clostridia</taxon>
        <taxon>Lachnospirales</taxon>
        <taxon>Lachnospiraceae</taxon>
        <taxon>Herbinix</taxon>
    </lineage>
</organism>
<protein>
    <recommendedName>
        <fullName evidence="3">PqqD family protein</fullName>
    </recommendedName>
</protein>
<gene>
    <name evidence="1" type="ORF">SD1D_0660</name>
</gene>
<evidence type="ECO:0000313" key="2">
    <source>
        <dbReference type="Proteomes" id="UP000196053"/>
    </source>
</evidence>
<evidence type="ECO:0000313" key="1">
    <source>
        <dbReference type="EMBL" id="CUH92208.1"/>
    </source>
</evidence>
<proteinExistence type="predicted"/>
<keyword evidence="2" id="KW-1185">Reference proteome</keyword>
<dbReference type="RefSeq" id="WP_058257598.1">
    <property type="nucleotide sequence ID" value="NZ_LN879430.1"/>
</dbReference>
<dbReference type="Proteomes" id="UP000196053">
    <property type="component" value="Chromosome I"/>
</dbReference>
<dbReference type="AlphaFoldDB" id="A0A0K8J4H4"/>
<dbReference type="KEGG" id="hsd:SD1D_0660"/>
<evidence type="ECO:0008006" key="3">
    <source>
        <dbReference type="Google" id="ProtNLM"/>
    </source>
</evidence>
<sequence>MAVIVNNKKKYVLDFTTENGSKYYFDGITGTIIPINNIMEDIVEMYPQYNTEEIKIKLMSKYPIEQIQSCISFIERWVCYKYK</sequence>